<name>A0A0G1YZE3_9BACT</name>
<evidence type="ECO:0000313" key="2">
    <source>
        <dbReference type="Proteomes" id="UP000034588"/>
    </source>
</evidence>
<dbReference type="AlphaFoldDB" id="A0A0G1YZE3"/>
<reference evidence="1 2" key="1">
    <citation type="journal article" date="2015" name="Nature">
        <title>rRNA introns, odd ribosomes, and small enigmatic genomes across a large radiation of phyla.</title>
        <authorList>
            <person name="Brown C.T."/>
            <person name="Hug L.A."/>
            <person name="Thomas B.C."/>
            <person name="Sharon I."/>
            <person name="Castelle C.J."/>
            <person name="Singh A."/>
            <person name="Wilkins M.J."/>
            <person name="Williams K.H."/>
            <person name="Banfield J.F."/>
        </authorList>
    </citation>
    <scope>NUCLEOTIDE SEQUENCE [LARGE SCALE GENOMIC DNA]</scope>
</reference>
<dbReference type="EMBL" id="LCQD01000013">
    <property type="protein sequence ID" value="KKW11749.1"/>
    <property type="molecule type" value="Genomic_DNA"/>
</dbReference>
<gene>
    <name evidence="1" type="ORF">UY48_C0013G0030</name>
</gene>
<evidence type="ECO:0000313" key="1">
    <source>
        <dbReference type="EMBL" id="KKW11749.1"/>
    </source>
</evidence>
<accession>A0A0G1YZE3</accession>
<sequence length="85" mass="9892">MECRICHEEPTDDTGIVQLNGDTFCLTCWMNDAVRLYVMHFKIIAGFLKILQEHQTVIEKYEHQAECFNMPKEPNPGRAIVLLPR</sequence>
<protein>
    <submittedName>
        <fullName evidence="1">Uncharacterized protein</fullName>
    </submittedName>
</protein>
<proteinExistence type="predicted"/>
<comment type="caution">
    <text evidence="1">The sequence shown here is derived from an EMBL/GenBank/DDBJ whole genome shotgun (WGS) entry which is preliminary data.</text>
</comment>
<dbReference type="Proteomes" id="UP000034588">
    <property type="component" value="Unassembled WGS sequence"/>
</dbReference>
<organism evidence="1 2">
    <name type="scientific">Candidatus Gottesmanbacteria bacterium GW2011_GWB1_49_7</name>
    <dbReference type="NCBI Taxonomy" id="1618448"/>
    <lineage>
        <taxon>Bacteria</taxon>
        <taxon>Candidatus Gottesmaniibacteriota</taxon>
    </lineage>
</organism>